<evidence type="ECO:0000256" key="4">
    <source>
        <dbReference type="ARBA" id="ARBA00023002"/>
    </source>
</evidence>
<name>A0ABT9DS76_9PROT</name>
<dbReference type="PANTHER" id="PTHR43425">
    <property type="entry name" value="OXYGEN-INSENSITIVE NADPH NITROREDUCTASE"/>
    <property type="match status" value="1"/>
</dbReference>
<feature type="domain" description="Nitroreductase" evidence="6">
    <location>
        <begin position="41"/>
        <end position="190"/>
    </location>
</feature>
<dbReference type="EMBL" id="JAUTWS010000001">
    <property type="protein sequence ID" value="MDO9706751.1"/>
    <property type="molecule type" value="Genomic_DNA"/>
</dbReference>
<keyword evidence="4 5" id="KW-0560">Oxidoreductase</keyword>
<accession>A0ABT9DS76</accession>
<dbReference type="SUPFAM" id="SSF55469">
    <property type="entry name" value="FMN-dependent nitroreductase-like"/>
    <property type="match status" value="1"/>
</dbReference>
<comment type="caution">
    <text evidence="7">The sequence shown here is derived from an EMBL/GenBank/DDBJ whole genome shotgun (WGS) entry which is preliminary data.</text>
</comment>
<keyword evidence="8" id="KW-1185">Reference proteome</keyword>
<keyword evidence="2 5" id="KW-0285">Flavoprotein</keyword>
<dbReference type="Pfam" id="PF00881">
    <property type="entry name" value="Nitroreductase"/>
    <property type="match status" value="1"/>
</dbReference>
<organism evidence="7 8">
    <name type="scientific">Paracraurococcus lichenis</name>
    <dbReference type="NCBI Taxonomy" id="3064888"/>
    <lineage>
        <taxon>Bacteria</taxon>
        <taxon>Pseudomonadati</taxon>
        <taxon>Pseudomonadota</taxon>
        <taxon>Alphaproteobacteria</taxon>
        <taxon>Acetobacterales</taxon>
        <taxon>Roseomonadaceae</taxon>
        <taxon>Paracraurococcus</taxon>
    </lineage>
</organism>
<keyword evidence="3 5" id="KW-0288">FMN</keyword>
<reference evidence="7 8" key="1">
    <citation type="submission" date="2023-08" db="EMBL/GenBank/DDBJ databases">
        <title>The draft genome sequence of Paracraurococcus sp. LOR1-02.</title>
        <authorList>
            <person name="Kingkaew E."/>
            <person name="Tanasupawat S."/>
        </authorList>
    </citation>
    <scope>NUCLEOTIDE SEQUENCE [LARGE SCALE GENOMIC DNA]</scope>
    <source>
        <strain evidence="7 8">LOR1-02</strain>
    </source>
</reference>
<dbReference type="RefSeq" id="WP_305101626.1">
    <property type="nucleotide sequence ID" value="NZ_JAUTWS010000001.1"/>
</dbReference>
<evidence type="ECO:0000259" key="6">
    <source>
        <dbReference type="Pfam" id="PF00881"/>
    </source>
</evidence>
<keyword evidence="5" id="KW-0521">NADP</keyword>
<comment type="similarity">
    <text evidence="1 5">Belongs to the flavin oxidoreductase frp family.</text>
</comment>
<dbReference type="PIRSF" id="PIRSF005426">
    <property type="entry name" value="Frp"/>
    <property type="match status" value="1"/>
</dbReference>
<protein>
    <submittedName>
        <fullName evidence="7">Nitroreductase family protein</fullName>
    </submittedName>
</protein>
<dbReference type="Proteomes" id="UP001243009">
    <property type="component" value="Unassembled WGS sequence"/>
</dbReference>
<evidence type="ECO:0000313" key="8">
    <source>
        <dbReference type="Proteomes" id="UP001243009"/>
    </source>
</evidence>
<dbReference type="PANTHER" id="PTHR43425:SF2">
    <property type="entry name" value="OXYGEN-INSENSITIVE NADPH NITROREDUCTASE"/>
    <property type="match status" value="1"/>
</dbReference>
<gene>
    <name evidence="7" type="ORF">Q7A36_00255</name>
</gene>
<evidence type="ECO:0000313" key="7">
    <source>
        <dbReference type="EMBL" id="MDO9706751.1"/>
    </source>
</evidence>
<dbReference type="InterPro" id="IPR016446">
    <property type="entry name" value="Flavin_OxRdtase_Frp"/>
</dbReference>
<sequence length="281" mass="29622">MDGMTTSPRETPTQQAALAARYGAAPPPAGPWNATIAGLLDHRSVRGYRPDPLPPGTLETLVAAAQSAATSSNLQTWSVATVEDPAARAVMAEVAGGQKHILECPLFLVFLADVSRNDRLGREEGRPLEGLPYLETFLVAAIDAALAAQNAVVAAESLGLSTVYIGALRNDPVRVAETLGLPPGVMGVFGLCVGTPKPGAEGEVKPRLPQSVVLHRGRYDVAGEPAARAAYDAEMSRFSQRNEMAADSWTQRVIARIGTVKALRGRDRLAAALQALGFPLR</sequence>
<evidence type="ECO:0000256" key="1">
    <source>
        <dbReference type="ARBA" id="ARBA00008366"/>
    </source>
</evidence>
<evidence type="ECO:0000256" key="5">
    <source>
        <dbReference type="PIRNR" id="PIRNR005426"/>
    </source>
</evidence>
<evidence type="ECO:0000256" key="2">
    <source>
        <dbReference type="ARBA" id="ARBA00022630"/>
    </source>
</evidence>
<evidence type="ECO:0000256" key="3">
    <source>
        <dbReference type="ARBA" id="ARBA00022643"/>
    </source>
</evidence>
<dbReference type="Gene3D" id="3.40.109.10">
    <property type="entry name" value="NADH Oxidase"/>
    <property type="match status" value="1"/>
</dbReference>
<dbReference type="InterPro" id="IPR000415">
    <property type="entry name" value="Nitroreductase-like"/>
</dbReference>
<dbReference type="InterPro" id="IPR029479">
    <property type="entry name" value="Nitroreductase"/>
</dbReference>
<proteinExistence type="inferred from homology"/>